<evidence type="ECO:0000256" key="7">
    <source>
        <dbReference type="ARBA" id="ARBA00032230"/>
    </source>
</evidence>
<dbReference type="GO" id="GO:0009341">
    <property type="term" value="C:beta-galactosidase complex"/>
    <property type="evidence" value="ECO:0007669"/>
    <property type="project" value="InterPro"/>
</dbReference>
<dbReference type="NCBIfam" id="NF007666">
    <property type="entry name" value="PRK10340.1"/>
    <property type="match status" value="1"/>
</dbReference>
<comment type="similarity">
    <text evidence="2 8">Belongs to the glycosyl hydrolase 2 family.</text>
</comment>
<dbReference type="SUPFAM" id="SSF74650">
    <property type="entry name" value="Galactose mutarotase-like"/>
    <property type="match status" value="1"/>
</dbReference>
<dbReference type="InterPro" id="IPR036156">
    <property type="entry name" value="Beta-gal/glucu_dom_sf"/>
</dbReference>
<dbReference type="InterPro" id="IPR008979">
    <property type="entry name" value="Galactose-bd-like_sf"/>
</dbReference>
<dbReference type="Pfam" id="PF16353">
    <property type="entry name" value="LacZ_4"/>
    <property type="match status" value="1"/>
</dbReference>
<dbReference type="InterPro" id="IPR050347">
    <property type="entry name" value="Bact_Beta-galactosidase"/>
</dbReference>
<feature type="domain" description="Beta galactosidase small chain/" evidence="9">
    <location>
        <begin position="719"/>
        <end position="992"/>
    </location>
</feature>
<dbReference type="Gene3D" id="2.60.120.260">
    <property type="entry name" value="Galactose-binding domain-like"/>
    <property type="match status" value="1"/>
</dbReference>
<dbReference type="GO" id="GO:0005990">
    <property type="term" value="P:lactose catabolic process"/>
    <property type="evidence" value="ECO:0007669"/>
    <property type="project" value="TreeGrafter"/>
</dbReference>
<dbReference type="SUPFAM" id="SSF51445">
    <property type="entry name" value="(Trans)glycosidases"/>
    <property type="match status" value="1"/>
</dbReference>
<dbReference type="InterPro" id="IPR017853">
    <property type="entry name" value="GH"/>
</dbReference>
<dbReference type="PANTHER" id="PTHR46323:SF2">
    <property type="entry name" value="BETA-GALACTOSIDASE"/>
    <property type="match status" value="1"/>
</dbReference>
<dbReference type="Pfam" id="PF02929">
    <property type="entry name" value="Bgal_small_N"/>
    <property type="match status" value="1"/>
</dbReference>
<dbReference type="InterPro" id="IPR006103">
    <property type="entry name" value="Glyco_hydro_2_cat"/>
</dbReference>
<dbReference type="InterPro" id="IPR023232">
    <property type="entry name" value="Glyco_hydro_2_AS"/>
</dbReference>
<dbReference type="Pfam" id="PF00703">
    <property type="entry name" value="Glyco_hydro_2"/>
    <property type="match status" value="1"/>
</dbReference>
<evidence type="ECO:0000313" key="11">
    <source>
        <dbReference type="Proteomes" id="UP000051835"/>
    </source>
</evidence>
<dbReference type="Gene3D" id="2.70.98.10">
    <property type="match status" value="1"/>
</dbReference>
<dbReference type="InterPro" id="IPR004199">
    <property type="entry name" value="B-gal_small/dom_5"/>
</dbReference>
<dbReference type="GO" id="GO:0030246">
    <property type="term" value="F:carbohydrate binding"/>
    <property type="evidence" value="ECO:0007669"/>
    <property type="project" value="InterPro"/>
</dbReference>
<dbReference type="PROSITE" id="PS00608">
    <property type="entry name" value="GLYCOSYL_HYDROL_F2_2"/>
    <property type="match status" value="1"/>
</dbReference>
<name>A0A0R1R7B9_9LACO</name>
<dbReference type="EMBL" id="AZFC01000001">
    <property type="protein sequence ID" value="KRL50682.1"/>
    <property type="molecule type" value="Genomic_DNA"/>
</dbReference>
<dbReference type="InterPro" id="IPR014718">
    <property type="entry name" value="GH-type_carb-bd"/>
</dbReference>
<dbReference type="SUPFAM" id="SSF49785">
    <property type="entry name" value="Galactose-binding domain-like"/>
    <property type="match status" value="1"/>
</dbReference>
<evidence type="ECO:0000256" key="3">
    <source>
        <dbReference type="ARBA" id="ARBA00012756"/>
    </source>
</evidence>
<evidence type="ECO:0000256" key="1">
    <source>
        <dbReference type="ARBA" id="ARBA00001412"/>
    </source>
</evidence>
<keyword evidence="6 8" id="KW-0326">Glycosidase</keyword>
<dbReference type="InterPro" id="IPR032312">
    <property type="entry name" value="LacZ_4"/>
</dbReference>
<accession>A0A0R1R7B9</accession>
<comment type="catalytic activity">
    <reaction evidence="1 8">
        <text>Hydrolysis of terminal non-reducing beta-D-galactose residues in beta-D-galactosides.</text>
        <dbReference type="EC" id="3.2.1.23"/>
    </reaction>
</comment>
<dbReference type="GO" id="GO:0004565">
    <property type="term" value="F:beta-galactosidase activity"/>
    <property type="evidence" value="ECO:0007669"/>
    <property type="project" value="UniProtKB-EC"/>
</dbReference>
<proteinExistence type="inferred from homology"/>
<dbReference type="PANTHER" id="PTHR46323">
    <property type="entry name" value="BETA-GALACTOSIDASE"/>
    <property type="match status" value="1"/>
</dbReference>
<dbReference type="Gene3D" id="3.20.20.80">
    <property type="entry name" value="Glycosidases"/>
    <property type="match status" value="1"/>
</dbReference>
<evidence type="ECO:0000256" key="2">
    <source>
        <dbReference type="ARBA" id="ARBA00007401"/>
    </source>
</evidence>
<dbReference type="AlphaFoldDB" id="A0A0R1R7B9"/>
<gene>
    <name evidence="10" type="ORF">FD37_GL001807</name>
</gene>
<protein>
    <recommendedName>
        <fullName evidence="4 8">Beta-galactosidase</fullName>
        <ecNumber evidence="3 8">3.2.1.23</ecNumber>
    </recommendedName>
    <alternativeName>
        <fullName evidence="7 8">Lactase</fullName>
    </alternativeName>
</protein>
<dbReference type="InterPro" id="IPR006102">
    <property type="entry name" value="Ig-like_GH2"/>
</dbReference>
<dbReference type="PATRIC" id="fig|1423805.4.peg.1849"/>
<dbReference type="InterPro" id="IPR023230">
    <property type="entry name" value="Glyco_hydro_2_CS"/>
</dbReference>
<dbReference type="Pfam" id="PF02836">
    <property type="entry name" value="Glyco_hydro_2_C"/>
    <property type="match status" value="1"/>
</dbReference>
<evidence type="ECO:0000259" key="9">
    <source>
        <dbReference type="SMART" id="SM01038"/>
    </source>
</evidence>
<evidence type="ECO:0000256" key="5">
    <source>
        <dbReference type="ARBA" id="ARBA00022801"/>
    </source>
</evidence>
<dbReference type="InterPro" id="IPR013783">
    <property type="entry name" value="Ig-like_fold"/>
</dbReference>
<dbReference type="InterPro" id="IPR006104">
    <property type="entry name" value="Glyco_hydro_2_N"/>
</dbReference>
<dbReference type="InterPro" id="IPR011013">
    <property type="entry name" value="Gal_mutarotase_sf_dom"/>
</dbReference>
<dbReference type="InterPro" id="IPR006101">
    <property type="entry name" value="Glyco_hydro_2"/>
</dbReference>
<dbReference type="Proteomes" id="UP000051835">
    <property type="component" value="Unassembled WGS sequence"/>
</dbReference>
<evidence type="ECO:0000256" key="8">
    <source>
        <dbReference type="RuleBase" id="RU361154"/>
    </source>
</evidence>
<organism evidence="10 11">
    <name type="scientific">Levilactobacillus spicheri DSM 15429</name>
    <dbReference type="NCBI Taxonomy" id="1423805"/>
    <lineage>
        <taxon>Bacteria</taxon>
        <taxon>Bacillati</taxon>
        <taxon>Bacillota</taxon>
        <taxon>Bacilli</taxon>
        <taxon>Lactobacillales</taxon>
        <taxon>Lactobacillaceae</taxon>
        <taxon>Levilactobacillus</taxon>
    </lineage>
</organism>
<dbReference type="Pfam" id="PF02837">
    <property type="entry name" value="Glyco_hydro_2_N"/>
    <property type="match status" value="1"/>
</dbReference>
<evidence type="ECO:0000313" key="10">
    <source>
        <dbReference type="EMBL" id="KRL50682.1"/>
    </source>
</evidence>
<evidence type="ECO:0000256" key="6">
    <source>
        <dbReference type="ARBA" id="ARBA00023295"/>
    </source>
</evidence>
<dbReference type="SUPFAM" id="SSF49303">
    <property type="entry name" value="beta-Galactosidase/glucuronidase domain"/>
    <property type="match status" value="2"/>
</dbReference>
<sequence length="997" mass="113758">MNMSKLKLWENYQLVGQNRLAPRSHFDTHFVDDPEHLRNGQLLNGTWQFKFLAAPEYAPQDFAAPDFDDQGWAAIPVPSNWQLQGYGKMHYSDLWYNFPIIPPHVPSENPTGLYRRTFEVARIDPNEQYLLNFDGVDSAFQLFMNGHEVGYSKGARLTSEFDVTPYLQAGTNTVALLVVQWSDGTYLEDQDMWWLSGLFRDVHFFSRPKLGLYDLQVRTYLQPTPHTAELVVTPTFTGAADRSVTYRLTDGKTTLFEKTLTGDQSLDETVADIVPWSAERPQLYDLQLTVHVAGQPLEVVHQKVGFRQIEVVGKTFRVNGQAIKLKGVNMHDYSPTAGRVMTRADFRQNILLMKRHNINAIRTAHYPKAPFFYDLCDELGMYVIDETDLECHGFELTNRYDWISDDPKWQLAYVDRMKRTVQRDKNHPSIIMWSLGNESAFGDNFRAMAAYCKTVDPTRLVHYEGDFEAEVSDVYSTMYTWLEHETKLTMNQILEKTQKPHILCEYAHSMGNGPGNLKEYQDLFYGHDELQGGFIWEWFDQGIATQAGDQTYYRYGGDFGDEPNNANFCIDGLIRPDGRPSTALTEVKKTFEPFQMTLVDRATRQIRVINRLDFLTSDDYTFDYVLEDNGQVVAHGPVTVPTIAPREAAVIKLTADLPELTADHLYTLHLRTKQTTATPWADQGAVVSQTSLTLQRPVVRLHHARQQAITVQEDAVTLTLTAGANQYRFDKVQGSLTLTHAGQPVIQDGLRMNFWRAPIDNDMEILDDYYHKYFMNLWHESALDTTLTAEEHGDYRVTVEKLVGTTNSGWYYAITQTYTIHEDGSFDFAVDGTASGKRDCAPAMLPRIGVALALPQPYQRVTYRGLGPTENYVDSHQAAYLGVFETTVDDLFVDYVKPQENGNHMDTDRVTLQDGQHQIDVQMTTPLNFSVANYADATLEAAKHTVDLRPDDTVSLYLDFKQNGLGTNSCGQNQLQKYRCKFDDFHFGFNFNVRDRG</sequence>
<dbReference type="Gene3D" id="2.60.40.10">
    <property type="entry name" value="Immunoglobulins"/>
    <property type="match status" value="2"/>
</dbReference>
<dbReference type="SMART" id="SM01038">
    <property type="entry name" value="Bgal_small_N"/>
    <property type="match status" value="1"/>
</dbReference>
<dbReference type="EC" id="3.2.1.23" evidence="3 8"/>
<dbReference type="PROSITE" id="PS00719">
    <property type="entry name" value="GLYCOSYL_HYDROL_F2_1"/>
    <property type="match status" value="1"/>
</dbReference>
<comment type="caution">
    <text evidence="10">The sequence shown here is derived from an EMBL/GenBank/DDBJ whole genome shotgun (WGS) entry which is preliminary data.</text>
</comment>
<dbReference type="PRINTS" id="PR00132">
    <property type="entry name" value="GLHYDRLASE2"/>
</dbReference>
<keyword evidence="5 8" id="KW-0378">Hydrolase</keyword>
<evidence type="ECO:0000256" key="4">
    <source>
        <dbReference type="ARBA" id="ARBA00013303"/>
    </source>
</evidence>
<reference evidence="10 11" key="1">
    <citation type="journal article" date="2015" name="Genome Announc.">
        <title>Expanding the biotechnology potential of lactobacilli through comparative genomics of 213 strains and associated genera.</title>
        <authorList>
            <person name="Sun Z."/>
            <person name="Harris H.M."/>
            <person name="McCann A."/>
            <person name="Guo C."/>
            <person name="Argimon S."/>
            <person name="Zhang W."/>
            <person name="Yang X."/>
            <person name="Jeffery I.B."/>
            <person name="Cooney J.C."/>
            <person name="Kagawa T.F."/>
            <person name="Liu W."/>
            <person name="Song Y."/>
            <person name="Salvetti E."/>
            <person name="Wrobel A."/>
            <person name="Rasinkangas P."/>
            <person name="Parkhill J."/>
            <person name="Rea M.C."/>
            <person name="O'Sullivan O."/>
            <person name="Ritari J."/>
            <person name="Douillard F.P."/>
            <person name="Paul Ross R."/>
            <person name="Yang R."/>
            <person name="Briner A.E."/>
            <person name="Felis G.E."/>
            <person name="de Vos W.M."/>
            <person name="Barrangou R."/>
            <person name="Klaenhammer T.R."/>
            <person name="Caufield P.W."/>
            <person name="Cui Y."/>
            <person name="Zhang H."/>
            <person name="O'Toole P.W."/>
        </authorList>
    </citation>
    <scope>NUCLEOTIDE SEQUENCE [LARGE SCALE GENOMIC DNA]</scope>
    <source>
        <strain evidence="10 11">DSM 15429</strain>
    </source>
</reference>